<evidence type="ECO:0000256" key="6">
    <source>
        <dbReference type="ARBA" id="ARBA00022840"/>
    </source>
</evidence>
<dbReference type="GO" id="GO:0005886">
    <property type="term" value="C:plasma membrane"/>
    <property type="evidence" value="ECO:0007669"/>
    <property type="project" value="UniProtKB-SubCell"/>
</dbReference>
<evidence type="ECO:0000313" key="11">
    <source>
        <dbReference type="EMBL" id="QGX98732.1"/>
    </source>
</evidence>
<feature type="domain" description="ABC transporter" evidence="10">
    <location>
        <begin position="20"/>
        <end position="247"/>
    </location>
</feature>
<dbReference type="InterPro" id="IPR003593">
    <property type="entry name" value="AAA+_ATPase"/>
</dbReference>
<dbReference type="InterPro" id="IPR003959">
    <property type="entry name" value="ATPase_AAA_core"/>
</dbReference>
<evidence type="ECO:0000256" key="4">
    <source>
        <dbReference type="ARBA" id="ARBA00022496"/>
    </source>
</evidence>
<dbReference type="PANTHER" id="PTHR42771:SF2">
    <property type="entry name" value="IRON(3+)-HYDROXAMATE IMPORT ATP-BINDING PROTEIN FHUC"/>
    <property type="match status" value="1"/>
</dbReference>
<evidence type="ECO:0000313" key="12">
    <source>
        <dbReference type="Proteomes" id="UP000428330"/>
    </source>
</evidence>
<dbReference type="Pfam" id="PF13304">
    <property type="entry name" value="AAA_21"/>
    <property type="match status" value="1"/>
</dbReference>
<dbReference type="PANTHER" id="PTHR42771">
    <property type="entry name" value="IRON(3+)-HYDROXAMATE IMPORT ATP-BINDING PROTEIN FHUC"/>
    <property type="match status" value="1"/>
</dbReference>
<keyword evidence="6 11" id="KW-0067">ATP-binding</keyword>
<dbReference type="InterPro" id="IPR027417">
    <property type="entry name" value="P-loop_NTPase"/>
</dbReference>
<evidence type="ECO:0000256" key="9">
    <source>
        <dbReference type="ARBA" id="ARBA00023136"/>
    </source>
</evidence>
<dbReference type="Pfam" id="PF13476">
    <property type="entry name" value="AAA_23"/>
    <property type="match status" value="1"/>
</dbReference>
<keyword evidence="7" id="KW-0408">Iron</keyword>
<dbReference type="GO" id="GO:0006826">
    <property type="term" value="P:iron ion transport"/>
    <property type="evidence" value="ECO:0007669"/>
    <property type="project" value="UniProtKB-KW"/>
</dbReference>
<dbReference type="Gene3D" id="3.40.50.300">
    <property type="entry name" value="P-loop containing nucleotide triphosphate hydrolases"/>
    <property type="match status" value="2"/>
</dbReference>
<dbReference type="GO" id="GO:0016887">
    <property type="term" value="F:ATP hydrolysis activity"/>
    <property type="evidence" value="ECO:0007669"/>
    <property type="project" value="InterPro"/>
</dbReference>
<keyword evidence="3" id="KW-1003">Cell membrane</keyword>
<dbReference type="InterPro" id="IPR051535">
    <property type="entry name" value="Siderophore_ABC-ATPase"/>
</dbReference>
<keyword evidence="9" id="KW-0472">Membrane</keyword>
<comment type="subcellular location">
    <subcellularLocation>
        <location evidence="1">Cell membrane</location>
        <topology evidence="1">Peripheral membrane protein</topology>
    </subcellularLocation>
</comment>
<dbReference type="EMBL" id="CP034348">
    <property type="protein sequence ID" value="QGX98732.1"/>
    <property type="molecule type" value="Genomic_DNA"/>
</dbReference>
<dbReference type="PROSITE" id="PS50893">
    <property type="entry name" value="ABC_TRANSPORTER_2"/>
    <property type="match status" value="1"/>
</dbReference>
<evidence type="ECO:0000256" key="2">
    <source>
        <dbReference type="ARBA" id="ARBA00022448"/>
    </source>
</evidence>
<dbReference type="GO" id="GO:0005524">
    <property type="term" value="F:ATP binding"/>
    <property type="evidence" value="ECO:0007669"/>
    <property type="project" value="UniProtKB-KW"/>
</dbReference>
<dbReference type="Proteomes" id="UP000428330">
    <property type="component" value="Chromosome"/>
</dbReference>
<dbReference type="SMART" id="SM00382">
    <property type="entry name" value="AAA"/>
    <property type="match status" value="1"/>
</dbReference>
<organism evidence="11 12">
    <name type="scientific">Roseovarius faecimaris</name>
    <dbReference type="NCBI Taxonomy" id="2494550"/>
    <lineage>
        <taxon>Bacteria</taxon>
        <taxon>Pseudomonadati</taxon>
        <taxon>Pseudomonadota</taxon>
        <taxon>Alphaproteobacteria</taxon>
        <taxon>Rhodobacterales</taxon>
        <taxon>Roseobacteraceae</taxon>
        <taxon>Roseovarius</taxon>
    </lineage>
</organism>
<dbReference type="KEGG" id="rom:EI983_10805"/>
<protein>
    <submittedName>
        <fullName evidence="11">ATP-binding protein</fullName>
    </submittedName>
</protein>
<keyword evidence="4" id="KW-0410">Iron transport</keyword>
<keyword evidence="8" id="KW-0406">Ion transport</keyword>
<evidence type="ECO:0000259" key="10">
    <source>
        <dbReference type="PROSITE" id="PS50893"/>
    </source>
</evidence>
<dbReference type="AlphaFoldDB" id="A0A6I6IR83"/>
<name>A0A6I6IR83_9RHOB</name>
<evidence type="ECO:0000256" key="8">
    <source>
        <dbReference type="ARBA" id="ARBA00023065"/>
    </source>
</evidence>
<dbReference type="OrthoDB" id="9784297at2"/>
<dbReference type="InterPro" id="IPR038729">
    <property type="entry name" value="Rad50/SbcC_AAA"/>
</dbReference>
<sequence length="261" mass="29252">MARRRSDTSLPAPFLQRLRVRPEKLAEHAGYPFDLPWLGPESFELQFTQPVTIIFGENGTGKSTLIEAIASLSGYDEAGGGKGYRPVDHSGALDKSGAGLAEVLRASWLPKITDGWFFKAESFFSVARYQDEMAIRYGGMAPDYLSWSHGEGFLRFFEERMSRQGIYFMDEPESALSPTRQLELLRILHGIQQAATSQVILATHSPILMALPGAQLLEITRHGLAESHYRQSAHFKLYQSFTTDPEEFIKEALAHPDDLPF</sequence>
<dbReference type="RefSeq" id="WP_157707416.1">
    <property type="nucleotide sequence ID" value="NZ_CP034348.1"/>
</dbReference>
<keyword evidence="12" id="KW-1185">Reference proteome</keyword>
<dbReference type="InterPro" id="IPR003439">
    <property type="entry name" value="ABC_transporter-like_ATP-bd"/>
</dbReference>
<dbReference type="GO" id="GO:0006302">
    <property type="term" value="P:double-strand break repair"/>
    <property type="evidence" value="ECO:0007669"/>
    <property type="project" value="InterPro"/>
</dbReference>
<evidence type="ECO:0000256" key="3">
    <source>
        <dbReference type="ARBA" id="ARBA00022475"/>
    </source>
</evidence>
<evidence type="ECO:0000256" key="5">
    <source>
        <dbReference type="ARBA" id="ARBA00022741"/>
    </source>
</evidence>
<keyword evidence="2" id="KW-0813">Transport</keyword>
<accession>A0A6I6IR83</accession>
<reference evidence="12" key="1">
    <citation type="submission" date="2018-12" db="EMBL/GenBank/DDBJ databases">
        <title>Complete genome sequence of Roseovarius sp. MME-070.</title>
        <authorList>
            <person name="Nam Y.-D."/>
            <person name="Kang J."/>
            <person name="Chung W.-H."/>
            <person name="Park Y.S."/>
        </authorList>
    </citation>
    <scope>NUCLEOTIDE SEQUENCE [LARGE SCALE GENOMIC DNA]</scope>
    <source>
        <strain evidence="12">MME-070</strain>
    </source>
</reference>
<gene>
    <name evidence="11" type="ORF">EI983_10805</name>
</gene>
<keyword evidence="5" id="KW-0547">Nucleotide-binding</keyword>
<evidence type="ECO:0000256" key="7">
    <source>
        <dbReference type="ARBA" id="ARBA00023004"/>
    </source>
</evidence>
<proteinExistence type="predicted"/>
<dbReference type="SUPFAM" id="SSF52540">
    <property type="entry name" value="P-loop containing nucleoside triphosphate hydrolases"/>
    <property type="match status" value="1"/>
</dbReference>
<evidence type="ECO:0000256" key="1">
    <source>
        <dbReference type="ARBA" id="ARBA00004202"/>
    </source>
</evidence>